<feature type="compositionally biased region" description="Basic and acidic residues" evidence="4">
    <location>
        <begin position="98"/>
        <end position="112"/>
    </location>
</feature>
<evidence type="ECO:0000313" key="6">
    <source>
        <dbReference type="EMBL" id="CAJ2500604.1"/>
    </source>
</evidence>
<sequence length="335" mass="37530">MRNTAARRLLRQSIACAELGHRSVPSIDFMFSSADTLQRNISHDAARPSFIAAASYSSSSSSRAHQTQCLRRPSITTTAATITPLGLHTFHTTASTGKAREPGWKDAKSKLRSEHKKRVVEEPPEGSSNTSSPSSSAPKHPQPTPSKPLDFADVQSRLAKHDEHYTEILKKLRTGGRFNPDVIGSLRVQPDRKVATTYPLRDLAQVIPRGGRSVSLLVHEETSVKPIMSAVQASADFNQQPQRDADNELELVLKIEPEKREEVLRRTKTVCHEWRDRVRAVRQKREKSHATWRKESDLLPDLKKTADKELEKIIKARMDKVDAAEKEAVKAAEFK</sequence>
<reference evidence="6" key="1">
    <citation type="submission" date="2023-10" db="EMBL/GenBank/DDBJ databases">
        <authorList>
            <person name="Hackl T."/>
        </authorList>
    </citation>
    <scope>NUCLEOTIDE SEQUENCE</scope>
</reference>
<dbReference type="GO" id="GO:0006412">
    <property type="term" value="P:translation"/>
    <property type="evidence" value="ECO:0007669"/>
    <property type="project" value="UniProtKB-KW"/>
</dbReference>
<dbReference type="InterPro" id="IPR002661">
    <property type="entry name" value="Ribosome_recyc_fac"/>
</dbReference>
<protein>
    <submittedName>
        <fullName evidence="6">Uu.00g034570.m01.CDS01</fullName>
    </submittedName>
</protein>
<dbReference type="Pfam" id="PF01765">
    <property type="entry name" value="RRF"/>
    <property type="match status" value="1"/>
</dbReference>
<evidence type="ECO:0000256" key="2">
    <source>
        <dbReference type="ARBA" id="ARBA00022917"/>
    </source>
</evidence>
<dbReference type="Gene3D" id="3.30.1360.40">
    <property type="match status" value="1"/>
</dbReference>
<dbReference type="AlphaFoldDB" id="A0AAI8V8Y3"/>
<evidence type="ECO:0000256" key="1">
    <source>
        <dbReference type="ARBA" id="ARBA00005912"/>
    </source>
</evidence>
<organism evidence="6 7">
    <name type="scientific">Anthostomella pinea</name>
    <dbReference type="NCBI Taxonomy" id="933095"/>
    <lineage>
        <taxon>Eukaryota</taxon>
        <taxon>Fungi</taxon>
        <taxon>Dikarya</taxon>
        <taxon>Ascomycota</taxon>
        <taxon>Pezizomycotina</taxon>
        <taxon>Sordariomycetes</taxon>
        <taxon>Xylariomycetidae</taxon>
        <taxon>Xylariales</taxon>
        <taxon>Xylariaceae</taxon>
        <taxon>Anthostomella</taxon>
    </lineage>
</organism>
<dbReference type="PANTHER" id="PTHR20982:SF3">
    <property type="entry name" value="MITOCHONDRIAL RIBOSOME RECYCLING FACTOR PSEUDO 1"/>
    <property type="match status" value="1"/>
</dbReference>
<keyword evidence="7" id="KW-1185">Reference proteome</keyword>
<name>A0AAI8V8Y3_9PEZI</name>
<accession>A0AAI8V8Y3</accession>
<evidence type="ECO:0000256" key="3">
    <source>
        <dbReference type="ARBA" id="ARBA00024909"/>
    </source>
</evidence>
<dbReference type="InterPro" id="IPR023584">
    <property type="entry name" value="Ribosome_recyc_fac_dom"/>
</dbReference>
<evidence type="ECO:0000313" key="7">
    <source>
        <dbReference type="Proteomes" id="UP001295740"/>
    </source>
</evidence>
<gene>
    <name evidence="6" type="ORF">KHLLAP_LOCUS1072</name>
</gene>
<comment type="caution">
    <text evidence="6">The sequence shown here is derived from an EMBL/GenBank/DDBJ whole genome shotgun (WGS) entry which is preliminary data.</text>
</comment>
<dbReference type="GO" id="GO:0005739">
    <property type="term" value="C:mitochondrion"/>
    <property type="evidence" value="ECO:0007669"/>
    <property type="project" value="TreeGrafter"/>
</dbReference>
<dbReference type="PANTHER" id="PTHR20982">
    <property type="entry name" value="RIBOSOME RECYCLING FACTOR"/>
    <property type="match status" value="1"/>
</dbReference>
<dbReference type="InterPro" id="IPR036191">
    <property type="entry name" value="RRF_sf"/>
</dbReference>
<evidence type="ECO:0000259" key="5">
    <source>
        <dbReference type="Pfam" id="PF01765"/>
    </source>
</evidence>
<feature type="domain" description="Ribosome recycling factor" evidence="5">
    <location>
        <begin position="168"/>
        <end position="330"/>
    </location>
</feature>
<feature type="region of interest" description="Disordered" evidence="4">
    <location>
        <begin position="91"/>
        <end position="150"/>
    </location>
</feature>
<evidence type="ECO:0000256" key="4">
    <source>
        <dbReference type="SAM" id="MobiDB-lite"/>
    </source>
</evidence>
<comment type="similarity">
    <text evidence="1">Belongs to the RRF family.</text>
</comment>
<dbReference type="Proteomes" id="UP001295740">
    <property type="component" value="Unassembled WGS sequence"/>
</dbReference>
<keyword evidence="2" id="KW-0648">Protein biosynthesis</keyword>
<dbReference type="GO" id="GO:0043023">
    <property type="term" value="F:ribosomal large subunit binding"/>
    <property type="evidence" value="ECO:0007669"/>
    <property type="project" value="TreeGrafter"/>
</dbReference>
<feature type="compositionally biased region" description="Low complexity" evidence="4">
    <location>
        <begin position="125"/>
        <end position="139"/>
    </location>
</feature>
<dbReference type="EMBL" id="CAUWAG010000003">
    <property type="protein sequence ID" value="CAJ2500604.1"/>
    <property type="molecule type" value="Genomic_DNA"/>
</dbReference>
<proteinExistence type="inferred from homology"/>
<comment type="function">
    <text evidence="3">Necessary for protein synthesis in mitochondria. Functions as a ribosome recycling factor in mitochondria.</text>
</comment>
<dbReference type="Gene3D" id="1.10.132.20">
    <property type="entry name" value="Ribosome-recycling factor"/>
    <property type="match status" value="1"/>
</dbReference>
<dbReference type="SUPFAM" id="SSF55194">
    <property type="entry name" value="Ribosome recycling factor, RRF"/>
    <property type="match status" value="1"/>
</dbReference>